<dbReference type="RefSeq" id="WP_072899099.1">
    <property type="nucleotide sequence ID" value="NZ_FQXB01000001.1"/>
</dbReference>
<feature type="transmembrane region" description="Helical" evidence="5">
    <location>
        <begin position="141"/>
        <end position="160"/>
    </location>
</feature>
<feature type="transmembrane region" description="Helical" evidence="5">
    <location>
        <begin position="31"/>
        <end position="48"/>
    </location>
</feature>
<evidence type="ECO:0000256" key="5">
    <source>
        <dbReference type="SAM" id="Phobius"/>
    </source>
</evidence>
<accession>A0A1M5LZB1</accession>
<feature type="domain" description="Yip1" evidence="6">
    <location>
        <begin position="10"/>
        <end position="161"/>
    </location>
</feature>
<evidence type="ECO:0000313" key="8">
    <source>
        <dbReference type="Proteomes" id="UP000184074"/>
    </source>
</evidence>
<dbReference type="AlphaFoldDB" id="A0A1M5LZB1"/>
<evidence type="ECO:0000259" key="6">
    <source>
        <dbReference type="Pfam" id="PF04893"/>
    </source>
</evidence>
<evidence type="ECO:0000256" key="2">
    <source>
        <dbReference type="ARBA" id="ARBA00022692"/>
    </source>
</evidence>
<dbReference type="OrthoDB" id="7771437at2"/>
<dbReference type="EMBL" id="FQXB01000001">
    <property type="protein sequence ID" value="SHG70260.1"/>
    <property type="molecule type" value="Genomic_DNA"/>
</dbReference>
<gene>
    <name evidence="7" type="ORF">SAMN05444003_0555</name>
</gene>
<comment type="subcellular location">
    <subcellularLocation>
        <location evidence="1">Membrane</location>
        <topology evidence="1">Multi-pass membrane protein</topology>
    </subcellularLocation>
</comment>
<reference evidence="7 8" key="1">
    <citation type="submission" date="2016-11" db="EMBL/GenBank/DDBJ databases">
        <authorList>
            <person name="Jaros S."/>
            <person name="Januszkiewicz K."/>
            <person name="Wedrychowicz H."/>
        </authorList>
    </citation>
    <scope>NUCLEOTIDE SEQUENCE [LARGE SCALE GENOMIC DNA]</scope>
    <source>
        <strain evidence="7 8">DSM 28715</strain>
    </source>
</reference>
<feature type="transmembrane region" description="Helical" evidence="5">
    <location>
        <begin position="113"/>
        <end position="135"/>
    </location>
</feature>
<dbReference type="InterPro" id="IPR006977">
    <property type="entry name" value="Yip1_dom"/>
</dbReference>
<evidence type="ECO:0000313" key="7">
    <source>
        <dbReference type="EMBL" id="SHG70260.1"/>
    </source>
</evidence>
<dbReference type="GO" id="GO:0016020">
    <property type="term" value="C:membrane"/>
    <property type="evidence" value="ECO:0007669"/>
    <property type="project" value="UniProtKB-SubCell"/>
</dbReference>
<dbReference type="Pfam" id="PF04893">
    <property type="entry name" value="Yip1"/>
    <property type="match status" value="1"/>
</dbReference>
<organism evidence="7 8">
    <name type="scientific">Cognatiyoonia sediminum</name>
    <dbReference type="NCBI Taxonomy" id="1508389"/>
    <lineage>
        <taxon>Bacteria</taxon>
        <taxon>Pseudomonadati</taxon>
        <taxon>Pseudomonadota</taxon>
        <taxon>Alphaproteobacteria</taxon>
        <taxon>Rhodobacterales</taxon>
        <taxon>Paracoccaceae</taxon>
        <taxon>Cognatiyoonia</taxon>
    </lineage>
</organism>
<keyword evidence="8" id="KW-1185">Reference proteome</keyword>
<protein>
    <submittedName>
        <fullName evidence="7">Yip1 domain-containing protein</fullName>
    </submittedName>
</protein>
<dbReference type="Proteomes" id="UP000184074">
    <property type="component" value="Unassembled WGS sequence"/>
</dbReference>
<proteinExistence type="predicted"/>
<evidence type="ECO:0000256" key="1">
    <source>
        <dbReference type="ARBA" id="ARBA00004141"/>
    </source>
</evidence>
<feature type="transmembrane region" description="Helical" evidence="5">
    <location>
        <begin position="76"/>
        <end position="101"/>
    </location>
</feature>
<name>A0A1M5LZB1_9RHOB</name>
<keyword evidence="4 5" id="KW-0472">Membrane</keyword>
<keyword evidence="2 5" id="KW-0812">Transmembrane</keyword>
<dbReference type="STRING" id="1508389.SAMN05444003_0555"/>
<sequence>MAVTTDIVRTWRRPRTVVRELLSHGKREDRAIAYVMAACFLIFIAQWPRLSRRAAGFELEAGQEAPELTQLMAYEFMSWIMIWPLMLYLLAAGLHLLFRLFGGKGTFYSARIALFWSLLATTPVLLLYGLMAGFLGPGPGANLVGGVWLVSFAIIGLQAFREAEAGE</sequence>
<evidence type="ECO:0000256" key="4">
    <source>
        <dbReference type="ARBA" id="ARBA00023136"/>
    </source>
</evidence>
<evidence type="ECO:0000256" key="3">
    <source>
        <dbReference type="ARBA" id="ARBA00022989"/>
    </source>
</evidence>
<keyword evidence="3 5" id="KW-1133">Transmembrane helix</keyword>